<evidence type="ECO:0000313" key="5">
    <source>
        <dbReference type="Proteomes" id="UP001281447"/>
    </source>
</evidence>
<protein>
    <submittedName>
        <fullName evidence="4">Extracellular solute-binding protein</fullName>
    </submittedName>
</protein>
<dbReference type="Proteomes" id="UP001281447">
    <property type="component" value="Unassembled WGS sequence"/>
</dbReference>
<dbReference type="PANTHER" id="PTHR30061">
    <property type="entry name" value="MALTOSE-BINDING PERIPLASMIC PROTEIN"/>
    <property type="match status" value="1"/>
</dbReference>
<keyword evidence="2" id="KW-0813">Transport</keyword>
<dbReference type="Gene3D" id="3.40.190.10">
    <property type="entry name" value="Periplasmic binding protein-like II"/>
    <property type="match status" value="1"/>
</dbReference>
<comment type="similarity">
    <text evidence="1">Belongs to the bacterial solute-binding protein 1 family.</text>
</comment>
<accession>A0ABU5C221</accession>
<organism evidence="4 5">
    <name type="scientific">Tigheibacillus halophilus</name>
    <dbReference type="NCBI Taxonomy" id="361280"/>
    <lineage>
        <taxon>Bacteria</taxon>
        <taxon>Bacillati</taxon>
        <taxon>Bacillota</taxon>
        <taxon>Bacilli</taxon>
        <taxon>Bacillales</taxon>
        <taxon>Bacillaceae</taxon>
        <taxon>Tigheibacillus</taxon>
    </lineage>
</organism>
<evidence type="ECO:0000256" key="3">
    <source>
        <dbReference type="ARBA" id="ARBA00022729"/>
    </source>
</evidence>
<dbReference type="SUPFAM" id="SSF53850">
    <property type="entry name" value="Periplasmic binding protein-like II"/>
    <property type="match status" value="1"/>
</dbReference>
<dbReference type="Pfam" id="PF13416">
    <property type="entry name" value="SBP_bac_8"/>
    <property type="match status" value="1"/>
</dbReference>
<evidence type="ECO:0000313" key="4">
    <source>
        <dbReference type="EMBL" id="MDY0393359.1"/>
    </source>
</evidence>
<dbReference type="InterPro" id="IPR006059">
    <property type="entry name" value="SBP"/>
</dbReference>
<name>A0ABU5C221_9BACI</name>
<keyword evidence="3" id="KW-0732">Signal</keyword>
<evidence type="ECO:0000256" key="2">
    <source>
        <dbReference type="ARBA" id="ARBA00022448"/>
    </source>
</evidence>
<gene>
    <name evidence="4" type="ORF">RWE15_01630</name>
</gene>
<dbReference type="PANTHER" id="PTHR30061:SF50">
    <property type="entry name" value="MALTOSE_MALTODEXTRIN-BINDING PERIPLASMIC PROTEIN"/>
    <property type="match status" value="1"/>
</dbReference>
<sequence>MIRRSPPKTWKELVEASKKMTKRDGDGKYEQEGFAWNVGGQGLHVIQQVLMRQYGVEPYSEDGKQVLWNSKPEGLAAFKFWMDMTTAEHLGDPTFLETPDTAFKSGRAGMIIDGSFNISAYKEANAFDWGVTTLPVKEEGGMASNFGSYWTNAITKDVTGKKLEASEKFLKFLISEDTQKKLVRPCWGAAFCC</sequence>
<evidence type="ECO:0000256" key="1">
    <source>
        <dbReference type="ARBA" id="ARBA00008520"/>
    </source>
</evidence>
<reference evidence="4 5" key="1">
    <citation type="submission" date="2023-10" db="EMBL/GenBank/DDBJ databases">
        <title>Virgibacillus halophilus 5B73C genome.</title>
        <authorList>
            <person name="Miliotis G."/>
            <person name="Sengupta P."/>
            <person name="Hameed A."/>
            <person name="Chuvochina M."/>
            <person name="Mcdonagh F."/>
            <person name="Simpson A.C."/>
            <person name="Singh N.K."/>
            <person name="Rekha P.D."/>
            <person name="Raman K."/>
            <person name="Hugenholtz P."/>
            <person name="Venkateswaran K."/>
        </authorList>
    </citation>
    <scope>NUCLEOTIDE SEQUENCE [LARGE SCALE GENOMIC DNA]</scope>
    <source>
        <strain evidence="4 5">5B73C</strain>
    </source>
</reference>
<proteinExistence type="inferred from homology"/>
<keyword evidence="5" id="KW-1185">Reference proteome</keyword>
<comment type="caution">
    <text evidence="4">The sequence shown here is derived from an EMBL/GenBank/DDBJ whole genome shotgun (WGS) entry which is preliminary data.</text>
</comment>
<dbReference type="EMBL" id="JAWDIP010000003">
    <property type="protein sequence ID" value="MDY0393359.1"/>
    <property type="molecule type" value="Genomic_DNA"/>
</dbReference>